<dbReference type="PANTHER" id="PTHR21716">
    <property type="entry name" value="TRANSMEMBRANE PROTEIN"/>
    <property type="match status" value="1"/>
</dbReference>
<evidence type="ECO:0000313" key="9">
    <source>
        <dbReference type="EMBL" id="NMB70233.1"/>
    </source>
</evidence>
<feature type="transmembrane region" description="Helical" evidence="8">
    <location>
        <begin position="66"/>
        <end position="91"/>
    </location>
</feature>
<feature type="transmembrane region" description="Helical" evidence="8">
    <location>
        <begin position="223"/>
        <end position="247"/>
    </location>
</feature>
<dbReference type="EMBL" id="JAAZNL010000045">
    <property type="protein sequence ID" value="NMB70233.1"/>
    <property type="molecule type" value="Genomic_DNA"/>
</dbReference>
<evidence type="ECO:0000256" key="2">
    <source>
        <dbReference type="ARBA" id="ARBA00009773"/>
    </source>
</evidence>
<evidence type="ECO:0000256" key="8">
    <source>
        <dbReference type="SAM" id="Phobius"/>
    </source>
</evidence>
<reference evidence="9 10" key="1">
    <citation type="journal article" date="2020" name="Biotechnol. Biofuels">
        <title>New insights from the biogas microbiome by comprehensive genome-resolved metagenomics of nearly 1600 species originating from multiple anaerobic digesters.</title>
        <authorList>
            <person name="Campanaro S."/>
            <person name="Treu L."/>
            <person name="Rodriguez-R L.M."/>
            <person name="Kovalovszki A."/>
            <person name="Ziels R.M."/>
            <person name="Maus I."/>
            <person name="Zhu X."/>
            <person name="Kougias P.G."/>
            <person name="Basile A."/>
            <person name="Luo G."/>
            <person name="Schluter A."/>
            <person name="Konstantinidis K.T."/>
            <person name="Angelidaki I."/>
        </authorList>
    </citation>
    <scope>NUCLEOTIDE SEQUENCE [LARGE SCALE GENOMIC DNA]</scope>
    <source>
        <strain evidence="9">AS27yjCOA_165</strain>
    </source>
</reference>
<comment type="subcellular location">
    <subcellularLocation>
        <location evidence="1">Cell membrane</location>
        <topology evidence="1">Multi-pass membrane protein</topology>
    </subcellularLocation>
</comment>
<proteinExistence type="inferred from homology"/>
<protein>
    <submittedName>
        <fullName evidence="9">AI-2E family transporter</fullName>
    </submittedName>
</protein>
<keyword evidence="4" id="KW-1003">Cell membrane</keyword>
<dbReference type="Pfam" id="PF01594">
    <property type="entry name" value="AI-2E_transport"/>
    <property type="match status" value="1"/>
</dbReference>
<comment type="similarity">
    <text evidence="2">Belongs to the autoinducer-2 exporter (AI-2E) (TC 2.A.86) family.</text>
</comment>
<comment type="caution">
    <text evidence="9">The sequence shown here is derived from an EMBL/GenBank/DDBJ whole genome shotgun (WGS) entry which is preliminary data.</text>
</comment>
<keyword evidence="5 8" id="KW-0812">Transmembrane</keyword>
<evidence type="ECO:0000256" key="3">
    <source>
        <dbReference type="ARBA" id="ARBA00022448"/>
    </source>
</evidence>
<evidence type="ECO:0000256" key="6">
    <source>
        <dbReference type="ARBA" id="ARBA00022989"/>
    </source>
</evidence>
<dbReference type="Proteomes" id="UP000526033">
    <property type="component" value="Unassembled WGS sequence"/>
</dbReference>
<evidence type="ECO:0000313" key="10">
    <source>
        <dbReference type="Proteomes" id="UP000526033"/>
    </source>
</evidence>
<accession>A0A7X9DL23</accession>
<keyword evidence="6 8" id="KW-1133">Transmembrane helix</keyword>
<feature type="transmembrane region" description="Helical" evidence="8">
    <location>
        <begin position="199"/>
        <end position="217"/>
    </location>
</feature>
<dbReference type="GO" id="GO:0055085">
    <property type="term" value="P:transmembrane transport"/>
    <property type="evidence" value="ECO:0007669"/>
    <property type="project" value="TreeGrafter"/>
</dbReference>
<feature type="transmembrane region" description="Helical" evidence="8">
    <location>
        <begin position="132"/>
        <end position="156"/>
    </location>
</feature>
<dbReference type="InterPro" id="IPR002549">
    <property type="entry name" value="AI-2E-like"/>
</dbReference>
<feature type="transmembrane region" description="Helical" evidence="8">
    <location>
        <begin position="12"/>
        <end position="45"/>
    </location>
</feature>
<keyword evidence="7 8" id="KW-0472">Membrane</keyword>
<dbReference type="AlphaFoldDB" id="A0A7X9DL23"/>
<organism evidence="9 10">
    <name type="scientific">candidate division WWE3 bacterium</name>
    <dbReference type="NCBI Taxonomy" id="2053526"/>
    <lineage>
        <taxon>Bacteria</taxon>
        <taxon>Katanobacteria</taxon>
    </lineage>
</organism>
<evidence type="ECO:0000256" key="5">
    <source>
        <dbReference type="ARBA" id="ARBA00022692"/>
    </source>
</evidence>
<gene>
    <name evidence="9" type="ORF">GYA27_03480</name>
</gene>
<keyword evidence="3" id="KW-0813">Transport</keyword>
<sequence>MDKQVVISYKSIVFFFLLVIAGYIVVRLAPVIGLFLISLVIVFAVEPLIKKLMRLVVLNRTLSRGIAVCITYVLVIIFMIFIVTVGLPPFISQIEKLVRNFSVILSGLQLPESFNIKVADLIPQASKISESIITTIFSLFSNITTVITLLIFSLYMSLDLENNKARFYSLFRNTVRQDVKNVVEEIELSMGQWVKGQSFLMLVVGILSFIGLMVLDVEYAPALGLISGILEIVPMIGPILSAVIAAIVAFSDSTIKGIGVLALYVIVQQLENNLLVPKIMQRVSGSSPLVILLALMIGSEFFGIVGAILAVPMVMVSSVILKKVLRYEDYIN</sequence>
<evidence type="ECO:0000256" key="7">
    <source>
        <dbReference type="ARBA" id="ARBA00023136"/>
    </source>
</evidence>
<evidence type="ECO:0000256" key="1">
    <source>
        <dbReference type="ARBA" id="ARBA00004651"/>
    </source>
</evidence>
<evidence type="ECO:0000256" key="4">
    <source>
        <dbReference type="ARBA" id="ARBA00022475"/>
    </source>
</evidence>
<dbReference type="PANTHER" id="PTHR21716:SF53">
    <property type="entry name" value="PERMEASE PERM-RELATED"/>
    <property type="match status" value="1"/>
</dbReference>
<name>A0A7X9DL23_UNCKA</name>
<dbReference type="GO" id="GO:0005886">
    <property type="term" value="C:plasma membrane"/>
    <property type="evidence" value="ECO:0007669"/>
    <property type="project" value="UniProtKB-SubCell"/>
</dbReference>
<feature type="transmembrane region" description="Helical" evidence="8">
    <location>
        <begin position="290"/>
        <end position="316"/>
    </location>
</feature>